<accession>A0A6C0EJB3</accession>
<dbReference type="EMBL" id="MN738876">
    <property type="protein sequence ID" value="QHT29274.1"/>
    <property type="molecule type" value="Genomic_DNA"/>
</dbReference>
<evidence type="ECO:0000313" key="1">
    <source>
        <dbReference type="EMBL" id="QHT29274.1"/>
    </source>
</evidence>
<protein>
    <submittedName>
        <fullName evidence="1">Uncharacterized protein</fullName>
    </submittedName>
</protein>
<reference evidence="1" key="1">
    <citation type="journal article" date="2020" name="Nature">
        <title>Giant virus diversity and host interactions through global metagenomics.</title>
        <authorList>
            <person name="Schulz F."/>
            <person name="Roux S."/>
            <person name="Paez-Espino D."/>
            <person name="Jungbluth S."/>
            <person name="Walsh D.A."/>
            <person name="Denef V.J."/>
            <person name="McMahon K.D."/>
            <person name="Konstantinidis K.T."/>
            <person name="Eloe-Fadrosh E.A."/>
            <person name="Kyrpides N.C."/>
            <person name="Woyke T."/>
        </authorList>
    </citation>
    <scope>NUCLEOTIDE SEQUENCE</scope>
    <source>
        <strain evidence="1">GVMAG-M-3300005589-24</strain>
    </source>
</reference>
<dbReference type="AlphaFoldDB" id="A0A6C0EJB3"/>
<proteinExistence type="predicted"/>
<name>A0A6C0EJB3_9ZZZZ</name>
<organism evidence="1">
    <name type="scientific">viral metagenome</name>
    <dbReference type="NCBI Taxonomy" id="1070528"/>
    <lineage>
        <taxon>unclassified sequences</taxon>
        <taxon>metagenomes</taxon>
        <taxon>organismal metagenomes</taxon>
    </lineage>
</organism>
<sequence>MSAGGLSYHGVVGHTAKATLPSVETWGANMNILRDGPKSITTRKIDRVGQTSEITQMIQESGDRATDAIKVYARGVNPMVAVSYGNYGTNGGQRIGGTNVTSRGQGNSGTQAFLPYRIMDGGAFRPPARGQRDLLPLSRLPRVWTSSFTQPGFADFSKKAMCPGTAEDTKGVKTDAEMLRACARPNATYKIETPVVEPFEVRYVIKNPTQVEGYSGIKPQAIVQVQMGDVTQQILNEPLHAQAEANFGTRRMQKNIELSHFDTEKYTHDALIAPADSNLSRNIQVTSIDELFNVDTSGMIKEPMNISHTVHQTGYNKYNFIHDDPELERRLPQHQARTNIGQNIYKQVADRVQERNYVPNRPFAFATSNPGVRDRQAIDEITSRDYNLKPTVNPGGYMPNQGRPAIDYNQGLPQFDLERSQLRQRVYEMQQGRY</sequence>